<dbReference type="InterPro" id="IPR007171">
    <property type="entry name" value="DUF371"/>
</dbReference>
<reference evidence="1" key="1">
    <citation type="journal article" date="2014" name="Front. Microbiol.">
        <title>High frequency of phylogenetically diverse reductive dehalogenase-homologous genes in deep subseafloor sedimentary metagenomes.</title>
        <authorList>
            <person name="Kawai M."/>
            <person name="Futagami T."/>
            <person name="Toyoda A."/>
            <person name="Takaki Y."/>
            <person name="Nishi S."/>
            <person name="Hori S."/>
            <person name="Arai W."/>
            <person name="Tsubouchi T."/>
            <person name="Morono Y."/>
            <person name="Uchiyama I."/>
            <person name="Ito T."/>
            <person name="Fujiyama A."/>
            <person name="Inagaki F."/>
            <person name="Takami H."/>
        </authorList>
    </citation>
    <scope>NUCLEOTIDE SEQUENCE</scope>
    <source>
        <strain evidence="1">Expedition CK06-06</strain>
    </source>
</reference>
<proteinExistence type="predicted"/>
<dbReference type="InterPro" id="IPR023131">
    <property type="entry name" value="Mth639-like_dom_sf"/>
</dbReference>
<dbReference type="PANTHER" id="PTHR40696">
    <property type="entry name" value="DUF371 FAMILY PROTEIN"/>
    <property type="match status" value="1"/>
</dbReference>
<sequence length="73" mass="7779">GGEIEVVRAFGHPLLTLVHPKDLVIRKSRFTCGRTLAVGADKAAMDLSRALVAKLRDPSTKVKVTIEVGGQSP</sequence>
<dbReference type="EMBL" id="BARV01029293">
    <property type="protein sequence ID" value="GAI43295.1"/>
    <property type="molecule type" value="Genomic_DNA"/>
</dbReference>
<protein>
    <submittedName>
        <fullName evidence="1">Uncharacterized protein</fullName>
    </submittedName>
</protein>
<dbReference type="PANTHER" id="PTHR40696:SF1">
    <property type="entry name" value="DUF371 DOMAIN-CONTAINING PROTEIN"/>
    <property type="match status" value="1"/>
</dbReference>
<dbReference type="Gene3D" id="2.60.120.630">
    <property type="entry name" value="mth639 domain like"/>
    <property type="match status" value="1"/>
</dbReference>
<organism evidence="1">
    <name type="scientific">marine sediment metagenome</name>
    <dbReference type="NCBI Taxonomy" id="412755"/>
    <lineage>
        <taxon>unclassified sequences</taxon>
        <taxon>metagenomes</taxon>
        <taxon>ecological metagenomes</taxon>
    </lineage>
</organism>
<feature type="non-terminal residue" evidence="1">
    <location>
        <position position="1"/>
    </location>
</feature>
<gene>
    <name evidence="1" type="ORF">S06H3_46735</name>
</gene>
<name>X1PWQ5_9ZZZZ</name>
<dbReference type="AlphaFoldDB" id="X1PWQ5"/>
<accession>X1PWQ5</accession>
<comment type="caution">
    <text evidence="1">The sequence shown here is derived from an EMBL/GenBank/DDBJ whole genome shotgun (WGS) entry which is preliminary data.</text>
</comment>
<dbReference type="Pfam" id="PF04027">
    <property type="entry name" value="DUF371"/>
    <property type="match status" value="1"/>
</dbReference>
<evidence type="ECO:0000313" key="1">
    <source>
        <dbReference type="EMBL" id="GAI43295.1"/>
    </source>
</evidence>